<evidence type="ECO:0000256" key="3">
    <source>
        <dbReference type="ARBA" id="ARBA00022989"/>
    </source>
</evidence>
<evidence type="ECO:0000256" key="5">
    <source>
        <dbReference type="SAM" id="Phobius"/>
    </source>
</evidence>
<dbReference type="OrthoDB" id="6158579at2759"/>
<reference evidence="8" key="1">
    <citation type="submission" date="2017-01" db="EMBL/GenBank/DDBJ databases">
        <title>Comparative genomics of anhydrobiosis in the tardigrade Hypsibius dujardini.</title>
        <authorList>
            <person name="Yoshida Y."/>
            <person name="Koutsovoulos G."/>
            <person name="Laetsch D."/>
            <person name="Stevens L."/>
            <person name="Kumar S."/>
            <person name="Horikawa D."/>
            <person name="Ishino K."/>
            <person name="Komine S."/>
            <person name="Tomita M."/>
            <person name="Blaxter M."/>
            <person name="Arakawa K."/>
        </authorList>
    </citation>
    <scope>NUCLEOTIDE SEQUENCE [LARGE SCALE GENOMIC DNA]</scope>
    <source>
        <strain evidence="8">Z151</strain>
    </source>
</reference>
<name>A0A1W0WQB9_HYPEX</name>
<evidence type="ECO:0000256" key="1">
    <source>
        <dbReference type="ARBA" id="ARBA00004370"/>
    </source>
</evidence>
<evidence type="ECO:0000313" key="8">
    <source>
        <dbReference type="Proteomes" id="UP000192578"/>
    </source>
</evidence>
<gene>
    <name evidence="7" type="ORF">BV898_08500</name>
</gene>
<protein>
    <recommendedName>
        <fullName evidence="6">Receptor ligand binding region domain-containing protein</fullName>
    </recommendedName>
</protein>
<dbReference type="SUPFAM" id="SSF53822">
    <property type="entry name" value="Periplasmic binding protein-like I"/>
    <property type="match status" value="1"/>
</dbReference>
<feature type="domain" description="Receptor ligand binding region" evidence="6">
    <location>
        <begin position="1"/>
        <end position="202"/>
    </location>
</feature>
<dbReference type="GO" id="GO:0016020">
    <property type="term" value="C:membrane"/>
    <property type="evidence" value="ECO:0007669"/>
    <property type="project" value="UniProtKB-SubCell"/>
</dbReference>
<evidence type="ECO:0000256" key="4">
    <source>
        <dbReference type="ARBA" id="ARBA00023136"/>
    </source>
</evidence>
<dbReference type="Pfam" id="PF01094">
    <property type="entry name" value="ANF_receptor"/>
    <property type="match status" value="1"/>
</dbReference>
<keyword evidence="8" id="KW-1185">Reference proteome</keyword>
<dbReference type="Proteomes" id="UP000192578">
    <property type="component" value="Unassembled WGS sequence"/>
</dbReference>
<comment type="subcellular location">
    <subcellularLocation>
        <location evidence="1">Membrane</location>
    </subcellularLocation>
</comment>
<dbReference type="InterPro" id="IPR028082">
    <property type="entry name" value="Peripla_BP_I"/>
</dbReference>
<dbReference type="AlphaFoldDB" id="A0A1W0WQB9"/>
<comment type="caution">
    <text evidence="7">The sequence shown here is derived from an EMBL/GenBank/DDBJ whole genome shotgun (WGS) entry which is preliminary data.</text>
</comment>
<sequence>MSDLAGNYNVLLITSGGADRLIRDRQRCPTFLSTTPYASAPAVVCSLLKAQNWTTIFAGLDSQAKATYHQYVFNQITTKLMDCGVTFTATIAPFSDGSSIRKVLNEFNLKSRVFLYFGEPPGLRSILIAAAGSLMTNGDHVYLAVCQLNTERFGYFTWQLHAKDDEEVKTAYGSVLLLSLMDEELYGSQSIRSLSQEWADTYHSIYNKTLQSSDMALMEAFSGPGGLSAGDNGAMLADAIRNRTFLHLQTGGTWRMGSYGNVLHTVQLASFDAEEGQLKGFLRGSETGIFEDYSWTRTHSRPIWFGGKTLPPCLPLCGLDGAACHSDKNWRVEIAVAVLLTLAGVLAILSRLYW</sequence>
<accession>A0A1W0WQB9</accession>
<dbReference type="InterPro" id="IPR001828">
    <property type="entry name" value="ANF_lig-bd_rcpt"/>
</dbReference>
<proteinExistence type="predicted"/>
<dbReference type="EMBL" id="MTYJ01000061">
    <property type="protein sequence ID" value="OQV17395.1"/>
    <property type="molecule type" value="Genomic_DNA"/>
</dbReference>
<evidence type="ECO:0000259" key="6">
    <source>
        <dbReference type="Pfam" id="PF01094"/>
    </source>
</evidence>
<evidence type="ECO:0000313" key="7">
    <source>
        <dbReference type="EMBL" id="OQV17395.1"/>
    </source>
</evidence>
<evidence type="ECO:0000256" key="2">
    <source>
        <dbReference type="ARBA" id="ARBA00022692"/>
    </source>
</evidence>
<dbReference type="Gene3D" id="3.40.50.2300">
    <property type="match status" value="1"/>
</dbReference>
<feature type="transmembrane region" description="Helical" evidence="5">
    <location>
        <begin position="334"/>
        <end position="353"/>
    </location>
</feature>
<keyword evidence="2 5" id="KW-0812">Transmembrane</keyword>
<organism evidence="7 8">
    <name type="scientific">Hypsibius exemplaris</name>
    <name type="common">Freshwater tardigrade</name>
    <dbReference type="NCBI Taxonomy" id="2072580"/>
    <lineage>
        <taxon>Eukaryota</taxon>
        <taxon>Metazoa</taxon>
        <taxon>Ecdysozoa</taxon>
        <taxon>Tardigrada</taxon>
        <taxon>Eutardigrada</taxon>
        <taxon>Parachela</taxon>
        <taxon>Hypsibioidea</taxon>
        <taxon>Hypsibiidae</taxon>
        <taxon>Hypsibius</taxon>
    </lineage>
</organism>
<keyword evidence="4 5" id="KW-0472">Membrane</keyword>
<keyword evidence="3 5" id="KW-1133">Transmembrane helix</keyword>